<dbReference type="InterPro" id="IPR036291">
    <property type="entry name" value="NAD(P)-bd_dom_sf"/>
</dbReference>
<dbReference type="InterPro" id="IPR002347">
    <property type="entry name" value="SDR_fam"/>
</dbReference>
<keyword evidence="4" id="KW-0472">Membrane</keyword>
<gene>
    <name evidence="6" type="ORF">HHL10_13125</name>
</gene>
<dbReference type="RefSeq" id="WP_169160807.1">
    <property type="nucleotide sequence ID" value="NZ_JABBFW010000007.1"/>
</dbReference>
<protein>
    <submittedName>
        <fullName evidence="6">SDR family oxidoreductase</fullName>
    </submittedName>
</protein>
<evidence type="ECO:0000313" key="6">
    <source>
        <dbReference type="EMBL" id="NML15915.1"/>
    </source>
</evidence>
<dbReference type="InterPro" id="IPR057326">
    <property type="entry name" value="KR_dom"/>
</dbReference>
<keyword evidence="2" id="KW-0560">Oxidoreductase</keyword>
<dbReference type="PRINTS" id="PR00080">
    <property type="entry name" value="SDRFAMILY"/>
</dbReference>
<dbReference type="PANTHER" id="PTHR44196">
    <property type="entry name" value="DEHYDROGENASE/REDUCTASE SDR FAMILY MEMBER 7B"/>
    <property type="match status" value="1"/>
</dbReference>
<evidence type="ECO:0000313" key="7">
    <source>
        <dbReference type="Proteomes" id="UP000574067"/>
    </source>
</evidence>
<dbReference type="EMBL" id="JABBFW010000007">
    <property type="protein sequence ID" value="NML15915.1"/>
    <property type="molecule type" value="Genomic_DNA"/>
</dbReference>
<keyword evidence="7" id="KW-1185">Reference proteome</keyword>
<dbReference type="NCBIfam" id="NF005495">
    <property type="entry name" value="PRK07109.1"/>
    <property type="match status" value="1"/>
</dbReference>
<dbReference type="GO" id="GO:0016491">
    <property type="term" value="F:oxidoreductase activity"/>
    <property type="evidence" value="ECO:0007669"/>
    <property type="project" value="UniProtKB-KW"/>
</dbReference>
<dbReference type="Gene3D" id="3.40.50.720">
    <property type="entry name" value="NAD(P)-binding Rossmann-like Domain"/>
    <property type="match status" value="1"/>
</dbReference>
<evidence type="ECO:0000256" key="4">
    <source>
        <dbReference type="SAM" id="Phobius"/>
    </source>
</evidence>
<dbReference type="InterPro" id="IPR020904">
    <property type="entry name" value="Sc_DH/Rdtase_CS"/>
</dbReference>
<evidence type="ECO:0000259" key="5">
    <source>
        <dbReference type="SMART" id="SM00822"/>
    </source>
</evidence>
<evidence type="ECO:0000256" key="3">
    <source>
        <dbReference type="RuleBase" id="RU000363"/>
    </source>
</evidence>
<dbReference type="SUPFAM" id="SSF51735">
    <property type="entry name" value="NAD(P)-binding Rossmann-fold domains"/>
    <property type="match status" value="1"/>
</dbReference>
<dbReference type="PROSITE" id="PS00061">
    <property type="entry name" value="ADH_SHORT"/>
    <property type="match status" value="1"/>
</dbReference>
<dbReference type="SMART" id="SM00822">
    <property type="entry name" value="PKS_KR"/>
    <property type="match status" value="1"/>
</dbReference>
<dbReference type="PANTHER" id="PTHR44196:SF1">
    <property type="entry name" value="DEHYDROGENASE_REDUCTASE SDR FAMILY MEMBER 7B"/>
    <property type="match status" value="1"/>
</dbReference>
<sequence>MDLPRTAVITGASAGIGRATAREFASQGWNVALLARGRDGLDAARAEAESLGVRALALKVDVADADAVEAAAAQVEAELGPIDVWVNDAMATIYAPALEIDPEDFRRATEVTYLGAVWGTLAALRRMRARNRGCIVQVGSALAYRSIPLQAPYCGAKAALRGFTDSLRCELHHEHSRVHLTMVQLSAFNTPQFDWGRTTLAQQPRPMGKVFQPEVAARAIVWAATHRRREVWVGWPAVQAIVANKLVPGLLDRLLARSAVKGQSTGEPLPAYRPDNLWAPVRGDHGAHGRFGMEAHPHSLQWRLDQQRGRLGAAALLGLAALGAAGLWARGRRR</sequence>
<dbReference type="Pfam" id="PF00106">
    <property type="entry name" value="adh_short"/>
    <property type="match status" value="1"/>
</dbReference>
<feature type="domain" description="Ketoreductase" evidence="5">
    <location>
        <begin position="5"/>
        <end position="188"/>
    </location>
</feature>
<feature type="transmembrane region" description="Helical" evidence="4">
    <location>
        <begin position="311"/>
        <end position="329"/>
    </location>
</feature>
<dbReference type="Proteomes" id="UP000574067">
    <property type="component" value="Unassembled WGS sequence"/>
</dbReference>
<evidence type="ECO:0000256" key="2">
    <source>
        <dbReference type="ARBA" id="ARBA00023002"/>
    </source>
</evidence>
<accession>A0A848FAY3</accession>
<reference evidence="6 7" key="1">
    <citation type="submission" date="2020-04" db="EMBL/GenBank/DDBJ databases">
        <title>Azohydromonas sp. isolated from soil.</title>
        <authorList>
            <person name="Dahal R.H."/>
        </authorList>
    </citation>
    <scope>NUCLEOTIDE SEQUENCE [LARGE SCALE GENOMIC DNA]</scope>
    <source>
        <strain evidence="6 7">G-1-1-14</strain>
    </source>
</reference>
<dbReference type="AlphaFoldDB" id="A0A848FAY3"/>
<keyword evidence="4" id="KW-1133">Transmembrane helix</keyword>
<comment type="caution">
    <text evidence="6">The sequence shown here is derived from an EMBL/GenBank/DDBJ whole genome shotgun (WGS) entry which is preliminary data.</text>
</comment>
<name>A0A848FAY3_9BURK</name>
<dbReference type="GO" id="GO:0016020">
    <property type="term" value="C:membrane"/>
    <property type="evidence" value="ECO:0007669"/>
    <property type="project" value="TreeGrafter"/>
</dbReference>
<dbReference type="PRINTS" id="PR00081">
    <property type="entry name" value="GDHRDH"/>
</dbReference>
<comment type="similarity">
    <text evidence="1 3">Belongs to the short-chain dehydrogenases/reductases (SDR) family.</text>
</comment>
<organism evidence="6 7">
    <name type="scientific">Azohydromonas caseinilytica</name>
    <dbReference type="NCBI Taxonomy" id="2728836"/>
    <lineage>
        <taxon>Bacteria</taxon>
        <taxon>Pseudomonadati</taxon>
        <taxon>Pseudomonadota</taxon>
        <taxon>Betaproteobacteria</taxon>
        <taxon>Burkholderiales</taxon>
        <taxon>Sphaerotilaceae</taxon>
        <taxon>Azohydromonas</taxon>
    </lineage>
</organism>
<keyword evidence="4" id="KW-0812">Transmembrane</keyword>
<evidence type="ECO:0000256" key="1">
    <source>
        <dbReference type="ARBA" id="ARBA00006484"/>
    </source>
</evidence>
<proteinExistence type="inferred from homology"/>